<dbReference type="EMBL" id="NMVO01000012">
    <property type="protein sequence ID" value="OYO14730.1"/>
    <property type="molecule type" value="Genomic_DNA"/>
</dbReference>
<proteinExistence type="predicted"/>
<evidence type="ECO:0008006" key="3">
    <source>
        <dbReference type="Google" id="ProtNLM"/>
    </source>
</evidence>
<sequence>MTPEQLDQFVTAILQECVNVLPDQFDEMWLVVEDEDGVSTSALFFTDTAGPHRMLRLGDDADDAIDDLIDAAIEAGQPIHRAVLNYRSSGGASADFDYDPLPGGVVDGSDARFDAFAREHLGRPYDEVPDHTA</sequence>
<evidence type="ECO:0000313" key="1">
    <source>
        <dbReference type="EMBL" id="OYO14730.1"/>
    </source>
</evidence>
<evidence type="ECO:0000313" key="2">
    <source>
        <dbReference type="Proteomes" id="UP000215896"/>
    </source>
</evidence>
<keyword evidence="2" id="KW-1185">Reference proteome</keyword>
<comment type="caution">
    <text evidence="1">The sequence shown here is derived from an EMBL/GenBank/DDBJ whole genome shotgun (WGS) entry which is preliminary data.</text>
</comment>
<reference evidence="1 2" key="1">
    <citation type="submission" date="2017-07" db="EMBL/GenBank/DDBJ databases">
        <title>Draft whole genome sequences of clinical Proprionibacteriaceae strains.</title>
        <authorList>
            <person name="Bernier A.-M."/>
            <person name="Bernard K."/>
            <person name="Domingo M.-C."/>
        </authorList>
    </citation>
    <scope>NUCLEOTIDE SEQUENCE [LARGE SCALE GENOMIC DNA]</scope>
    <source>
        <strain evidence="1 2">NML 030167</strain>
    </source>
</reference>
<dbReference type="RefSeq" id="WP_094403448.1">
    <property type="nucleotide sequence ID" value="NZ_NMVL01000025.1"/>
</dbReference>
<dbReference type="Proteomes" id="UP000215896">
    <property type="component" value="Unassembled WGS sequence"/>
</dbReference>
<organism evidence="1 2">
    <name type="scientific">Enemella evansiae</name>
    <dbReference type="NCBI Taxonomy" id="2016499"/>
    <lineage>
        <taxon>Bacteria</taxon>
        <taxon>Bacillati</taxon>
        <taxon>Actinomycetota</taxon>
        <taxon>Actinomycetes</taxon>
        <taxon>Propionibacteriales</taxon>
        <taxon>Propionibacteriaceae</taxon>
        <taxon>Enemella</taxon>
    </lineage>
</organism>
<dbReference type="SUPFAM" id="SSF160424">
    <property type="entry name" value="BH3703-like"/>
    <property type="match status" value="1"/>
</dbReference>
<gene>
    <name evidence="1" type="ORF">CGZ94_09205</name>
</gene>
<dbReference type="InterPro" id="IPR036170">
    <property type="entry name" value="YezG-like_sf"/>
</dbReference>
<accession>A0A4R6LY61</accession>
<dbReference type="AlphaFoldDB" id="A0A255GFU6"/>
<name>A0A255GFU6_9ACTN</name>
<protein>
    <recommendedName>
        <fullName evidence="3">DUF600 family protein</fullName>
    </recommendedName>
</protein>
<accession>A0A255GFU6</accession>